<evidence type="ECO:0000313" key="1">
    <source>
        <dbReference type="EMBL" id="SGZ26942.1"/>
    </source>
</evidence>
<dbReference type="AlphaFoldDB" id="A0A2X0MQZ2"/>
<evidence type="ECO:0000313" key="2">
    <source>
        <dbReference type="Proteomes" id="UP000249464"/>
    </source>
</evidence>
<dbReference type="EMBL" id="FQNC01000087">
    <property type="protein sequence ID" value="SGZ26942.1"/>
    <property type="molecule type" value="Genomic_DNA"/>
</dbReference>
<dbReference type="Proteomes" id="UP000249464">
    <property type="component" value="Unassembled WGS sequence"/>
</dbReference>
<proteinExistence type="predicted"/>
<sequence>MRTMFSTSYSRFYRFSSISAFTIATCRSATFCTIEGISFWSIGTRPLLHPGMSPSRICVADDRSEESVRVTLTTTPFSVLLWILKEGWMDLPSHILVKDLESATYWFMLVLGAFREESTGTGVWRALCLAPMRAQPSLGFLASRLNLWSNYVQDQRKCNQLLEAVRELDPAEGKVVDIFARFFPTWGLLLDHLERTKALMEDMQNKMREYLGLQLHSE</sequence>
<reference evidence="1 2" key="1">
    <citation type="submission" date="2016-11" db="EMBL/GenBank/DDBJ databases">
        <authorList>
            <person name="Jaros S."/>
            <person name="Januszkiewicz K."/>
            <person name="Wedrychowicz H."/>
        </authorList>
    </citation>
    <scope>NUCLEOTIDE SEQUENCE [LARGE SCALE GENOMIC DNA]</scope>
</reference>
<protein>
    <submittedName>
        <fullName evidence="1">BQ5605_C025g10004 protein</fullName>
    </submittedName>
</protein>
<gene>
    <name evidence="1" type="primary">BQ5605_C025g10004</name>
    <name evidence="1" type="ORF">BQ5605_C025G10004</name>
</gene>
<keyword evidence="2" id="KW-1185">Reference proteome</keyword>
<name>A0A2X0MQZ2_9BASI</name>
<accession>A0A2X0MQZ2</accession>
<organism evidence="1 2">
    <name type="scientific">Microbotryum silenes-dioicae</name>
    <dbReference type="NCBI Taxonomy" id="796604"/>
    <lineage>
        <taxon>Eukaryota</taxon>
        <taxon>Fungi</taxon>
        <taxon>Dikarya</taxon>
        <taxon>Basidiomycota</taxon>
        <taxon>Pucciniomycotina</taxon>
        <taxon>Microbotryomycetes</taxon>
        <taxon>Microbotryales</taxon>
        <taxon>Microbotryaceae</taxon>
        <taxon>Microbotryum</taxon>
    </lineage>
</organism>